<feature type="region of interest" description="Disordered" evidence="1">
    <location>
        <begin position="64"/>
        <end position="93"/>
    </location>
</feature>
<organism evidence="2 3">
    <name type="scientific">Thermomonospora umbrina</name>
    <dbReference type="NCBI Taxonomy" id="111806"/>
    <lineage>
        <taxon>Bacteria</taxon>
        <taxon>Bacillati</taxon>
        <taxon>Actinomycetota</taxon>
        <taxon>Actinomycetes</taxon>
        <taxon>Streptosporangiales</taxon>
        <taxon>Thermomonosporaceae</taxon>
        <taxon>Thermomonospora</taxon>
    </lineage>
</organism>
<protein>
    <submittedName>
        <fullName evidence="2">Uncharacterized protein</fullName>
    </submittedName>
</protein>
<evidence type="ECO:0000313" key="2">
    <source>
        <dbReference type="EMBL" id="REF00498.1"/>
    </source>
</evidence>
<proteinExistence type="predicted"/>
<accession>A0A3D9SY56</accession>
<keyword evidence="3" id="KW-1185">Reference proteome</keyword>
<gene>
    <name evidence="2" type="ORF">DFJ69_6042</name>
</gene>
<evidence type="ECO:0000313" key="3">
    <source>
        <dbReference type="Proteomes" id="UP000256661"/>
    </source>
</evidence>
<comment type="caution">
    <text evidence="2">The sequence shown here is derived from an EMBL/GenBank/DDBJ whole genome shotgun (WGS) entry which is preliminary data.</text>
</comment>
<dbReference type="AlphaFoldDB" id="A0A3D9SY56"/>
<sequence>MSYVIAIERFRVGLSGRPMLASVDQRPHELRAHPADRGVTAKGPLLHMVDVPLRRKRGERLLRERSVLPTRTAGSSSTEPARTPVRLPFTPGD</sequence>
<name>A0A3D9SY56_9ACTN</name>
<evidence type="ECO:0000256" key="1">
    <source>
        <dbReference type="SAM" id="MobiDB-lite"/>
    </source>
</evidence>
<dbReference type="Proteomes" id="UP000256661">
    <property type="component" value="Unassembled WGS sequence"/>
</dbReference>
<reference evidence="2 3" key="1">
    <citation type="submission" date="2018-08" db="EMBL/GenBank/DDBJ databases">
        <title>Sequencing the genomes of 1000 actinobacteria strains.</title>
        <authorList>
            <person name="Klenk H.-P."/>
        </authorList>
    </citation>
    <scope>NUCLEOTIDE SEQUENCE [LARGE SCALE GENOMIC DNA]</scope>
    <source>
        <strain evidence="2 3">DSM 43927</strain>
    </source>
</reference>
<dbReference type="EMBL" id="QTTT01000001">
    <property type="protein sequence ID" value="REF00498.1"/>
    <property type="molecule type" value="Genomic_DNA"/>
</dbReference>